<evidence type="ECO:0000313" key="1">
    <source>
        <dbReference type="EMBL" id="KAF9646494.1"/>
    </source>
</evidence>
<organism evidence="1 2">
    <name type="scientific">Thelephora ganbajun</name>
    <name type="common">Ganba fungus</name>
    <dbReference type="NCBI Taxonomy" id="370292"/>
    <lineage>
        <taxon>Eukaryota</taxon>
        <taxon>Fungi</taxon>
        <taxon>Dikarya</taxon>
        <taxon>Basidiomycota</taxon>
        <taxon>Agaricomycotina</taxon>
        <taxon>Agaricomycetes</taxon>
        <taxon>Thelephorales</taxon>
        <taxon>Thelephoraceae</taxon>
        <taxon>Thelephora</taxon>
    </lineage>
</organism>
<evidence type="ECO:0000313" key="2">
    <source>
        <dbReference type="Proteomes" id="UP000886501"/>
    </source>
</evidence>
<protein>
    <submittedName>
        <fullName evidence="1">Uncharacterized protein</fullName>
    </submittedName>
</protein>
<reference evidence="1" key="1">
    <citation type="submission" date="2019-10" db="EMBL/GenBank/DDBJ databases">
        <authorList>
            <consortium name="DOE Joint Genome Institute"/>
            <person name="Kuo A."/>
            <person name="Miyauchi S."/>
            <person name="Kiss E."/>
            <person name="Drula E."/>
            <person name="Kohler A."/>
            <person name="Sanchez-Garcia M."/>
            <person name="Andreopoulos B."/>
            <person name="Barry K.W."/>
            <person name="Bonito G."/>
            <person name="Buee M."/>
            <person name="Carver A."/>
            <person name="Chen C."/>
            <person name="Cichocki N."/>
            <person name="Clum A."/>
            <person name="Culley D."/>
            <person name="Crous P.W."/>
            <person name="Fauchery L."/>
            <person name="Girlanda M."/>
            <person name="Hayes R."/>
            <person name="Keri Z."/>
            <person name="Labutti K."/>
            <person name="Lipzen A."/>
            <person name="Lombard V."/>
            <person name="Magnuson J."/>
            <person name="Maillard F."/>
            <person name="Morin E."/>
            <person name="Murat C."/>
            <person name="Nolan M."/>
            <person name="Ohm R."/>
            <person name="Pangilinan J."/>
            <person name="Pereira M."/>
            <person name="Perotto S."/>
            <person name="Peter M."/>
            <person name="Riley R."/>
            <person name="Sitrit Y."/>
            <person name="Stielow B."/>
            <person name="Szollosi G."/>
            <person name="Zifcakova L."/>
            <person name="Stursova M."/>
            <person name="Spatafora J.W."/>
            <person name="Tedersoo L."/>
            <person name="Vaario L.-M."/>
            <person name="Yamada A."/>
            <person name="Yan M."/>
            <person name="Wang P."/>
            <person name="Xu J."/>
            <person name="Bruns T."/>
            <person name="Baldrian P."/>
            <person name="Vilgalys R."/>
            <person name="Henrissat B."/>
            <person name="Grigoriev I.V."/>
            <person name="Hibbett D."/>
            <person name="Nagy L.G."/>
            <person name="Martin F.M."/>
        </authorList>
    </citation>
    <scope>NUCLEOTIDE SEQUENCE</scope>
    <source>
        <strain evidence="1">P2</strain>
    </source>
</reference>
<dbReference type="EMBL" id="MU118056">
    <property type="protein sequence ID" value="KAF9646494.1"/>
    <property type="molecule type" value="Genomic_DNA"/>
</dbReference>
<name>A0ACB6Z9T1_THEGA</name>
<proteinExistence type="predicted"/>
<dbReference type="Proteomes" id="UP000886501">
    <property type="component" value="Unassembled WGS sequence"/>
</dbReference>
<reference evidence="1" key="2">
    <citation type="journal article" date="2020" name="Nat. Commun.">
        <title>Large-scale genome sequencing of mycorrhizal fungi provides insights into the early evolution of symbiotic traits.</title>
        <authorList>
            <person name="Miyauchi S."/>
            <person name="Kiss E."/>
            <person name="Kuo A."/>
            <person name="Drula E."/>
            <person name="Kohler A."/>
            <person name="Sanchez-Garcia M."/>
            <person name="Morin E."/>
            <person name="Andreopoulos B."/>
            <person name="Barry K.W."/>
            <person name="Bonito G."/>
            <person name="Buee M."/>
            <person name="Carver A."/>
            <person name="Chen C."/>
            <person name="Cichocki N."/>
            <person name="Clum A."/>
            <person name="Culley D."/>
            <person name="Crous P.W."/>
            <person name="Fauchery L."/>
            <person name="Girlanda M."/>
            <person name="Hayes R.D."/>
            <person name="Keri Z."/>
            <person name="LaButti K."/>
            <person name="Lipzen A."/>
            <person name="Lombard V."/>
            <person name="Magnuson J."/>
            <person name="Maillard F."/>
            <person name="Murat C."/>
            <person name="Nolan M."/>
            <person name="Ohm R.A."/>
            <person name="Pangilinan J."/>
            <person name="Pereira M.F."/>
            <person name="Perotto S."/>
            <person name="Peter M."/>
            <person name="Pfister S."/>
            <person name="Riley R."/>
            <person name="Sitrit Y."/>
            <person name="Stielow J.B."/>
            <person name="Szollosi G."/>
            <person name="Zifcakova L."/>
            <person name="Stursova M."/>
            <person name="Spatafora J.W."/>
            <person name="Tedersoo L."/>
            <person name="Vaario L.M."/>
            <person name="Yamada A."/>
            <person name="Yan M."/>
            <person name="Wang P."/>
            <person name="Xu J."/>
            <person name="Bruns T."/>
            <person name="Baldrian P."/>
            <person name="Vilgalys R."/>
            <person name="Dunand C."/>
            <person name="Henrissat B."/>
            <person name="Grigoriev I.V."/>
            <person name="Hibbett D."/>
            <person name="Nagy L.G."/>
            <person name="Martin F.M."/>
        </authorList>
    </citation>
    <scope>NUCLEOTIDE SEQUENCE</scope>
    <source>
        <strain evidence="1">P2</strain>
    </source>
</reference>
<gene>
    <name evidence="1" type="ORF">BDM02DRAFT_3270923</name>
</gene>
<comment type="caution">
    <text evidence="1">The sequence shown here is derived from an EMBL/GenBank/DDBJ whole genome shotgun (WGS) entry which is preliminary data.</text>
</comment>
<accession>A0ACB6Z9T1</accession>
<sequence>MSEISYPFAFLLGAFLECVMYGIFFVLLIAACYVQWEKFSKRRGVNRIMVFTTVFFGLTVTTDCVLSLYRAVRAIFYLPPGVTLSKFLSPPLPTEEIVRVAVLQFQIVVGDIVMAYRMYHIYDKNPFVCVIPSLTIAALFAVACNVTHQLQDLTTPQKLKAMSNWSSVCYCLTIFNSLFMTVAISFRLWCVHRETASANIQVKDSIILRAMKALIEGAALWTTFVAINFFLFLAGNNLEYTSLAMTGPAVGISFCLIIVRLGHILPEAREESWHMSVRIPGSRTPGSDQVGGSFAQIKVQRDVFASDSTDFRVETLESQKHGRVDPPDDVSKVIRASLNLPTAL</sequence>
<keyword evidence="2" id="KW-1185">Reference proteome</keyword>